<dbReference type="KEGG" id="tvl:FAZ95_25000"/>
<organism evidence="1 2">
    <name type="scientific">Trinickia violacea</name>
    <dbReference type="NCBI Taxonomy" id="2571746"/>
    <lineage>
        <taxon>Bacteria</taxon>
        <taxon>Pseudomonadati</taxon>
        <taxon>Pseudomonadota</taxon>
        <taxon>Betaproteobacteria</taxon>
        <taxon>Burkholderiales</taxon>
        <taxon>Burkholderiaceae</taxon>
        <taxon>Trinickia</taxon>
    </lineage>
</organism>
<dbReference type="AlphaFoldDB" id="A0A4P8IY10"/>
<dbReference type="OrthoDB" id="8926609at2"/>
<evidence type="ECO:0000313" key="1">
    <source>
        <dbReference type="EMBL" id="QCP52433.1"/>
    </source>
</evidence>
<name>A0A4P8IY10_9BURK</name>
<proteinExistence type="predicted"/>
<keyword evidence="2" id="KW-1185">Reference proteome</keyword>
<protein>
    <submittedName>
        <fullName evidence="1">Uncharacterized protein</fullName>
    </submittedName>
</protein>
<evidence type="ECO:0000313" key="2">
    <source>
        <dbReference type="Proteomes" id="UP000298656"/>
    </source>
</evidence>
<dbReference type="EMBL" id="CP040078">
    <property type="protein sequence ID" value="QCP52433.1"/>
    <property type="molecule type" value="Genomic_DNA"/>
</dbReference>
<dbReference type="Proteomes" id="UP000298656">
    <property type="component" value="Chromosome 2"/>
</dbReference>
<sequence length="84" mass="9470">MKGTKAQSLRYQVEKWLGPATPVHVTAFGHTRSGRGRYVCVETCLPAGPHALFFFRHHDGYWNVFPPVADTEQQHVRRTGTYGG</sequence>
<gene>
    <name evidence="1" type="ORF">FAZ95_25000</name>
</gene>
<accession>A0A4P8IY10</accession>
<reference evidence="1 2" key="1">
    <citation type="submission" date="2019-05" db="EMBL/GenBank/DDBJ databases">
        <title>Burkholderia sp. DHOD12, isolated from subtropical forest soil.</title>
        <authorList>
            <person name="Gao Z.-H."/>
            <person name="Qiu L.-H."/>
        </authorList>
    </citation>
    <scope>NUCLEOTIDE SEQUENCE [LARGE SCALE GENOMIC DNA]</scope>
    <source>
        <strain evidence="1 2">DHOD12</strain>
    </source>
</reference>